<protein>
    <recommendedName>
        <fullName evidence="3">Endonuclease/exonuclease/phosphatase domain-containing protein</fullName>
    </recommendedName>
</protein>
<organism evidence="1 2">
    <name type="scientific">Necator americanus</name>
    <name type="common">Human hookworm</name>
    <dbReference type="NCBI Taxonomy" id="51031"/>
    <lineage>
        <taxon>Eukaryota</taxon>
        <taxon>Metazoa</taxon>
        <taxon>Ecdysozoa</taxon>
        <taxon>Nematoda</taxon>
        <taxon>Chromadorea</taxon>
        <taxon>Rhabditida</taxon>
        <taxon>Rhabditina</taxon>
        <taxon>Rhabditomorpha</taxon>
        <taxon>Strongyloidea</taxon>
        <taxon>Ancylostomatidae</taxon>
        <taxon>Bunostominae</taxon>
        <taxon>Necator</taxon>
    </lineage>
</organism>
<sequence length="80" mass="9480">MKFDAFYEELEETICNEKSFYKLVVGDFNAELPKPRKDHRKGKQHQNIRIWTDTAFTSKNLLTTQGAHERCPLKFEQCTQ</sequence>
<accession>A0ABR1CX63</accession>
<evidence type="ECO:0000313" key="2">
    <source>
        <dbReference type="Proteomes" id="UP001303046"/>
    </source>
</evidence>
<evidence type="ECO:0008006" key="3">
    <source>
        <dbReference type="Google" id="ProtNLM"/>
    </source>
</evidence>
<keyword evidence="2" id="KW-1185">Reference proteome</keyword>
<gene>
    <name evidence="1" type="primary">Necator_chrIII.g11028</name>
    <name evidence="1" type="ORF">RB195_010263</name>
</gene>
<proteinExistence type="predicted"/>
<dbReference type="EMBL" id="JAVFWL010000003">
    <property type="protein sequence ID" value="KAK6742889.1"/>
    <property type="molecule type" value="Genomic_DNA"/>
</dbReference>
<name>A0ABR1CX63_NECAM</name>
<dbReference type="Proteomes" id="UP001303046">
    <property type="component" value="Unassembled WGS sequence"/>
</dbReference>
<comment type="caution">
    <text evidence="1">The sequence shown here is derived from an EMBL/GenBank/DDBJ whole genome shotgun (WGS) entry which is preliminary data.</text>
</comment>
<reference evidence="1 2" key="1">
    <citation type="submission" date="2023-08" db="EMBL/GenBank/DDBJ databases">
        <title>A Necator americanus chromosomal reference genome.</title>
        <authorList>
            <person name="Ilik V."/>
            <person name="Petrzelkova K.J."/>
            <person name="Pardy F."/>
            <person name="Fuh T."/>
            <person name="Niatou-Singa F.S."/>
            <person name="Gouil Q."/>
            <person name="Baker L."/>
            <person name="Ritchie M.E."/>
            <person name="Jex A.R."/>
            <person name="Gazzola D."/>
            <person name="Li H."/>
            <person name="Toshio Fujiwara R."/>
            <person name="Zhan B."/>
            <person name="Aroian R.V."/>
            <person name="Pafco B."/>
            <person name="Schwarz E.M."/>
        </authorList>
    </citation>
    <scope>NUCLEOTIDE SEQUENCE [LARGE SCALE GENOMIC DNA]</scope>
    <source>
        <strain evidence="1 2">Aroian</strain>
        <tissue evidence="1">Whole animal</tissue>
    </source>
</reference>
<evidence type="ECO:0000313" key="1">
    <source>
        <dbReference type="EMBL" id="KAK6742889.1"/>
    </source>
</evidence>